<evidence type="ECO:0000256" key="2">
    <source>
        <dbReference type="SAM" id="Phobius"/>
    </source>
</evidence>
<feature type="coiled-coil region" evidence="1">
    <location>
        <begin position="124"/>
        <end position="151"/>
    </location>
</feature>
<name>A0A510K2J2_9FUSO</name>
<feature type="transmembrane region" description="Helical" evidence="2">
    <location>
        <begin position="39"/>
        <end position="58"/>
    </location>
</feature>
<keyword evidence="1" id="KW-0175">Coiled coil</keyword>
<sequence>MYKLFGVNKPKISHIKTIIEEKKKYNSNYFYKKRFPTTFIIIILIIPITSTGIIKYFFSNVDFFKTWISTVFLVMNLSIFWVYWCYSKRLKSKLKLGKNEIVDFYDDRVLINNRINNLFKEYIDSNYIIKLENIDELLKELENEINDEINKWKKITTITTINFSLVTPILSVVASQYFKINEKFEWINFIIFIAGYYFFGYCILVGSNFLRKKFLKEVIDIGIVELIEIKEFLLIKKNILELKINNILNEILKTDYRYENISEYLLEEDKEKILSFFRINQNESNERINGITFNIEFDYFNLHEYKNNNEESFVIFPIKLKLKKENFENNINIRIGDVYSFDFFFVLKNENGWNLINEKKFIQKYKSEYLVENKRKNPKVSSFLIVLFASIISLVVIWINKDGIRQNDVLDKGLKKYTLNNSTDKEIKIKLDTTADYNYILESYSSKKITLKAGEHSIEKNDGTKCQFTINPDSEIGIIDLKSCGVVNQQSQFKSFPKEYDYILTNLSDREISIDLYLDKEKFYKLEPNTLRKVTFKEGKYNLTKNCKLNVEFNSKGGIVTFIDSDKCEKSYY</sequence>
<keyword evidence="2" id="KW-1133">Transmembrane helix</keyword>
<feature type="transmembrane region" description="Helical" evidence="2">
    <location>
        <begin position="186"/>
        <end position="206"/>
    </location>
</feature>
<keyword evidence="2" id="KW-0812">Transmembrane</keyword>
<gene>
    <name evidence="3" type="ORF">JMUB3870_1556</name>
</gene>
<protein>
    <submittedName>
        <fullName evidence="3">Uncharacterized protein</fullName>
    </submittedName>
</protein>
<dbReference type="AlphaFoldDB" id="A0A510K2J2"/>
<reference evidence="3 4" key="1">
    <citation type="submission" date="2019-07" db="EMBL/GenBank/DDBJ databases">
        <title>Complete Genome Sequence of Leptotrichia trevisanii Strain JMUB3870.</title>
        <authorList>
            <person name="Watanabe S."/>
            <person name="Cui L."/>
        </authorList>
    </citation>
    <scope>NUCLEOTIDE SEQUENCE [LARGE SCALE GENOMIC DNA]</scope>
    <source>
        <strain evidence="3 4">JMUB3870</strain>
    </source>
</reference>
<evidence type="ECO:0000313" key="3">
    <source>
        <dbReference type="EMBL" id="BBM45437.1"/>
    </source>
</evidence>
<dbReference type="Proteomes" id="UP000422644">
    <property type="component" value="Chromosome"/>
</dbReference>
<accession>A0A510K2J2</accession>
<keyword evidence="2" id="KW-0472">Membrane</keyword>
<evidence type="ECO:0000313" key="4">
    <source>
        <dbReference type="Proteomes" id="UP000422644"/>
    </source>
</evidence>
<dbReference type="EMBL" id="AP019831">
    <property type="protein sequence ID" value="BBM45437.1"/>
    <property type="molecule type" value="Genomic_DNA"/>
</dbReference>
<organism evidence="3 4">
    <name type="scientific">Leptotrichia trevisanii</name>
    <dbReference type="NCBI Taxonomy" id="109328"/>
    <lineage>
        <taxon>Bacteria</taxon>
        <taxon>Fusobacteriati</taxon>
        <taxon>Fusobacteriota</taxon>
        <taxon>Fusobacteriia</taxon>
        <taxon>Fusobacteriales</taxon>
        <taxon>Leptotrichiaceae</taxon>
        <taxon>Leptotrichia</taxon>
    </lineage>
</organism>
<feature type="transmembrane region" description="Helical" evidence="2">
    <location>
        <begin position="380"/>
        <end position="399"/>
    </location>
</feature>
<feature type="transmembrane region" description="Helical" evidence="2">
    <location>
        <begin position="161"/>
        <end position="180"/>
    </location>
</feature>
<feature type="transmembrane region" description="Helical" evidence="2">
    <location>
        <begin position="64"/>
        <end position="86"/>
    </location>
</feature>
<proteinExistence type="predicted"/>
<keyword evidence="4" id="KW-1185">Reference proteome</keyword>
<evidence type="ECO:0000256" key="1">
    <source>
        <dbReference type="SAM" id="Coils"/>
    </source>
</evidence>